<evidence type="ECO:0000313" key="3">
    <source>
        <dbReference type="Proteomes" id="UP001549110"/>
    </source>
</evidence>
<comment type="caution">
    <text evidence="2">The sequence shown here is derived from an EMBL/GenBank/DDBJ whole genome shotgun (WGS) entry which is preliminary data.</text>
</comment>
<organism evidence="2 3">
    <name type="scientific">Phenylobacterium koreense</name>
    <dbReference type="NCBI Taxonomy" id="266125"/>
    <lineage>
        <taxon>Bacteria</taxon>
        <taxon>Pseudomonadati</taxon>
        <taxon>Pseudomonadota</taxon>
        <taxon>Alphaproteobacteria</taxon>
        <taxon>Caulobacterales</taxon>
        <taxon>Caulobacteraceae</taxon>
        <taxon>Phenylobacterium</taxon>
    </lineage>
</organism>
<dbReference type="Pfam" id="PF01381">
    <property type="entry name" value="HTH_3"/>
    <property type="match status" value="1"/>
</dbReference>
<keyword evidence="3" id="KW-1185">Reference proteome</keyword>
<reference evidence="2 3" key="1">
    <citation type="submission" date="2024-06" db="EMBL/GenBank/DDBJ databases">
        <title>Genomic Encyclopedia of Type Strains, Phase IV (KMG-IV): sequencing the most valuable type-strain genomes for metagenomic binning, comparative biology and taxonomic classification.</title>
        <authorList>
            <person name="Goeker M."/>
        </authorList>
    </citation>
    <scope>NUCLEOTIDE SEQUENCE [LARGE SCALE GENOMIC DNA]</scope>
    <source>
        <strain evidence="2 3">DSM 17809</strain>
    </source>
</reference>
<protein>
    <submittedName>
        <fullName evidence="2">HTH-type transcriptional regulator/antitoxin HipB</fullName>
    </submittedName>
</protein>
<proteinExistence type="predicted"/>
<dbReference type="Proteomes" id="UP001549110">
    <property type="component" value="Unassembled WGS sequence"/>
</dbReference>
<dbReference type="SUPFAM" id="SSF47413">
    <property type="entry name" value="lambda repressor-like DNA-binding domains"/>
    <property type="match status" value="1"/>
</dbReference>
<dbReference type="SMART" id="SM00530">
    <property type="entry name" value="HTH_XRE"/>
    <property type="match status" value="1"/>
</dbReference>
<feature type="domain" description="HTH cro/C1-type" evidence="1">
    <location>
        <begin position="16"/>
        <end position="67"/>
    </location>
</feature>
<dbReference type="EMBL" id="JBEPLU010000002">
    <property type="protein sequence ID" value="MET3528058.1"/>
    <property type="molecule type" value="Genomic_DNA"/>
</dbReference>
<dbReference type="InterPro" id="IPR010982">
    <property type="entry name" value="Lambda_DNA-bd_dom_sf"/>
</dbReference>
<dbReference type="InterPro" id="IPR001387">
    <property type="entry name" value="Cro/C1-type_HTH"/>
</dbReference>
<sequence>MSPAIARSSRQVGRLIHRFRQEQGYTQTQLAHLAGQRQEMISKIETGQGGVKLDTLFDVLAALRLELVVEPRSQSSAADIEDIF</sequence>
<evidence type="ECO:0000259" key="1">
    <source>
        <dbReference type="PROSITE" id="PS50943"/>
    </source>
</evidence>
<accession>A0ABV2EM23</accession>
<evidence type="ECO:0000313" key="2">
    <source>
        <dbReference type="EMBL" id="MET3528058.1"/>
    </source>
</evidence>
<dbReference type="CDD" id="cd00093">
    <property type="entry name" value="HTH_XRE"/>
    <property type="match status" value="1"/>
</dbReference>
<dbReference type="PROSITE" id="PS50943">
    <property type="entry name" value="HTH_CROC1"/>
    <property type="match status" value="1"/>
</dbReference>
<dbReference type="Gene3D" id="1.10.260.40">
    <property type="entry name" value="lambda repressor-like DNA-binding domains"/>
    <property type="match status" value="1"/>
</dbReference>
<gene>
    <name evidence="2" type="ORF">ABID41_003176</name>
</gene>
<name>A0ABV2EM23_9CAUL</name>
<dbReference type="RefSeq" id="WP_354298052.1">
    <property type="nucleotide sequence ID" value="NZ_JBEPLU010000002.1"/>
</dbReference>